<evidence type="ECO:0000259" key="7">
    <source>
        <dbReference type="Pfam" id="PF02776"/>
    </source>
</evidence>
<evidence type="ECO:0000256" key="3">
    <source>
        <dbReference type="RuleBase" id="RU362132"/>
    </source>
</evidence>
<dbReference type="Pfam" id="PF00205">
    <property type="entry name" value="TPP_enzyme_M"/>
    <property type="match status" value="1"/>
</dbReference>
<dbReference type="Pfam" id="PF02775">
    <property type="entry name" value="TPP_enzyme_C"/>
    <property type="match status" value="1"/>
</dbReference>
<dbReference type="Gene3D" id="3.40.50.970">
    <property type="match status" value="2"/>
</dbReference>
<dbReference type="InterPro" id="IPR012000">
    <property type="entry name" value="Thiamin_PyroP_enz_cen_dom"/>
</dbReference>
<protein>
    <submittedName>
        <fullName evidence="8">Acetolactate synthase-1/2/3 large subunit</fullName>
    </submittedName>
</protein>
<feature type="domain" description="Thiamine pyrophosphate enzyme central" evidence="5">
    <location>
        <begin position="193"/>
        <end position="317"/>
    </location>
</feature>
<dbReference type="GO" id="GO:0005948">
    <property type="term" value="C:acetolactate synthase complex"/>
    <property type="evidence" value="ECO:0007669"/>
    <property type="project" value="TreeGrafter"/>
</dbReference>
<dbReference type="SUPFAM" id="SSF52518">
    <property type="entry name" value="Thiamin diphosphate-binding fold (THDP-binding)"/>
    <property type="match status" value="2"/>
</dbReference>
<gene>
    <name evidence="8" type="ORF">EDC65_5474</name>
</gene>
<comment type="caution">
    <text evidence="8">The sequence shown here is derived from an EMBL/GenBank/DDBJ whole genome shotgun (WGS) entry which is preliminary data.</text>
</comment>
<name>A0A3N1KTZ0_9PROT</name>
<feature type="region of interest" description="Disordered" evidence="4">
    <location>
        <begin position="152"/>
        <end position="171"/>
    </location>
</feature>
<evidence type="ECO:0000256" key="4">
    <source>
        <dbReference type="SAM" id="MobiDB-lite"/>
    </source>
</evidence>
<organism evidence="8 9">
    <name type="scientific">Stella humosa</name>
    <dbReference type="NCBI Taxonomy" id="94"/>
    <lineage>
        <taxon>Bacteria</taxon>
        <taxon>Pseudomonadati</taxon>
        <taxon>Pseudomonadota</taxon>
        <taxon>Alphaproteobacteria</taxon>
        <taxon>Rhodospirillales</taxon>
        <taxon>Stellaceae</taxon>
        <taxon>Stella</taxon>
    </lineage>
</organism>
<comment type="similarity">
    <text evidence="1 3">Belongs to the TPP enzyme family.</text>
</comment>
<dbReference type="Pfam" id="PF02776">
    <property type="entry name" value="TPP_enzyme_N"/>
    <property type="match status" value="1"/>
</dbReference>
<dbReference type="InterPro" id="IPR018506">
    <property type="entry name" value="Cyt_B5_heme-BS"/>
</dbReference>
<dbReference type="Gene3D" id="3.40.50.1220">
    <property type="entry name" value="TPP-binding domain"/>
    <property type="match status" value="1"/>
</dbReference>
<dbReference type="OrthoDB" id="4494979at2"/>
<dbReference type="InterPro" id="IPR045229">
    <property type="entry name" value="TPP_enz"/>
</dbReference>
<dbReference type="PROSITE" id="PS00191">
    <property type="entry name" value="CYTOCHROME_B5_1"/>
    <property type="match status" value="1"/>
</dbReference>
<keyword evidence="2 3" id="KW-0786">Thiamine pyrophosphate</keyword>
<dbReference type="GO" id="GO:0030976">
    <property type="term" value="F:thiamine pyrophosphate binding"/>
    <property type="evidence" value="ECO:0007669"/>
    <property type="project" value="InterPro"/>
</dbReference>
<dbReference type="PANTHER" id="PTHR18968">
    <property type="entry name" value="THIAMINE PYROPHOSPHATE ENZYMES"/>
    <property type="match status" value="1"/>
</dbReference>
<evidence type="ECO:0000259" key="5">
    <source>
        <dbReference type="Pfam" id="PF00205"/>
    </source>
</evidence>
<dbReference type="GO" id="GO:0009097">
    <property type="term" value="P:isoleucine biosynthetic process"/>
    <property type="evidence" value="ECO:0007669"/>
    <property type="project" value="TreeGrafter"/>
</dbReference>
<evidence type="ECO:0000313" key="9">
    <source>
        <dbReference type="Proteomes" id="UP000278222"/>
    </source>
</evidence>
<dbReference type="InterPro" id="IPR012001">
    <property type="entry name" value="Thiamin_PyroP_enz_TPP-bd_dom"/>
</dbReference>
<sequence length="536" mass="56997">MPTTVEVLAQAFEEMGTPFIVGHPGGESVELMQAARERGMRFILMKQETAGAMLAATWGEITGSPGVCLSTRGPGAANMVNGVAHAWMDRCPLITITDQYSAPTYEIGLRQRLDQRALYAPVTKWSTSINAKTVRQQLRRAVRTACALPPGPVQFDMPQSETTREAGEATSEGPLLPQIVPMIPDRDALKEPLAVLAKARKPILLVGLGVYWSRASAELVALAERLGAPVLTTSKCKGAIPEDHPLRAGCIIGGLIERKLILESDLIVTVGLDAIELQPKPWPYSLPVMSLAGTPNLDAVVPAAPEVVGDLKSILAGLAQWAPEGSGWGEKAARTFREEVVAALDTPATGLSPQRAMEVARAVLPRDTIATCDAGASRLLVVQKWQSYGPREFLTSNGLGSMGFAIPGALAARLAHPDRPVVAFTGDGGFMMAVAELQTSVREALPIIVVVLDDEEIGLIRVKQEIKGLPTYGVKMGGMDWEKLAQGFGADGVVVDTEHALGDALQAALKTGRTTVIAARIDASGYVAQFNALREL</sequence>
<dbReference type="PROSITE" id="PS00187">
    <property type="entry name" value="TPP_ENZYMES"/>
    <property type="match status" value="1"/>
</dbReference>
<dbReference type="CDD" id="cd07035">
    <property type="entry name" value="TPP_PYR_POX_like"/>
    <property type="match status" value="1"/>
</dbReference>
<accession>A0A3N1KTZ0</accession>
<dbReference type="EMBL" id="RJKX01000020">
    <property type="protein sequence ID" value="ROP80825.1"/>
    <property type="molecule type" value="Genomic_DNA"/>
</dbReference>
<dbReference type="AlphaFoldDB" id="A0A3N1KTZ0"/>
<evidence type="ECO:0000256" key="1">
    <source>
        <dbReference type="ARBA" id="ARBA00007812"/>
    </source>
</evidence>
<dbReference type="InterPro" id="IPR011766">
    <property type="entry name" value="TPP_enzyme_TPP-bd"/>
</dbReference>
<dbReference type="GO" id="GO:0000287">
    <property type="term" value="F:magnesium ion binding"/>
    <property type="evidence" value="ECO:0007669"/>
    <property type="project" value="InterPro"/>
</dbReference>
<dbReference type="GO" id="GO:0020037">
    <property type="term" value="F:heme binding"/>
    <property type="evidence" value="ECO:0007669"/>
    <property type="project" value="InterPro"/>
</dbReference>
<evidence type="ECO:0000259" key="6">
    <source>
        <dbReference type="Pfam" id="PF02775"/>
    </source>
</evidence>
<keyword evidence="9" id="KW-1185">Reference proteome</keyword>
<feature type="domain" description="Thiamine pyrophosphate enzyme N-terminal TPP-binding" evidence="7">
    <location>
        <begin position="3"/>
        <end position="117"/>
    </location>
</feature>
<dbReference type="GO" id="GO:0003984">
    <property type="term" value="F:acetolactate synthase activity"/>
    <property type="evidence" value="ECO:0007669"/>
    <property type="project" value="TreeGrafter"/>
</dbReference>
<dbReference type="SUPFAM" id="SSF52467">
    <property type="entry name" value="DHS-like NAD/FAD-binding domain"/>
    <property type="match status" value="1"/>
</dbReference>
<evidence type="ECO:0000256" key="2">
    <source>
        <dbReference type="ARBA" id="ARBA00023052"/>
    </source>
</evidence>
<dbReference type="PANTHER" id="PTHR18968:SF129">
    <property type="entry name" value="ACETOLACTATE SYNTHASE"/>
    <property type="match status" value="1"/>
</dbReference>
<proteinExistence type="inferred from homology"/>
<dbReference type="Proteomes" id="UP000278222">
    <property type="component" value="Unassembled WGS sequence"/>
</dbReference>
<feature type="domain" description="Thiamine pyrophosphate enzyme TPP-binding" evidence="6">
    <location>
        <begin position="373"/>
        <end position="518"/>
    </location>
</feature>
<evidence type="ECO:0000313" key="8">
    <source>
        <dbReference type="EMBL" id="ROP80825.1"/>
    </source>
</evidence>
<dbReference type="InterPro" id="IPR029061">
    <property type="entry name" value="THDP-binding"/>
</dbReference>
<dbReference type="InterPro" id="IPR029035">
    <property type="entry name" value="DHS-like_NAD/FAD-binding_dom"/>
</dbReference>
<dbReference type="GO" id="GO:0009099">
    <property type="term" value="P:L-valine biosynthetic process"/>
    <property type="evidence" value="ECO:0007669"/>
    <property type="project" value="TreeGrafter"/>
</dbReference>
<dbReference type="InterPro" id="IPR000399">
    <property type="entry name" value="TPP-bd_CS"/>
</dbReference>
<dbReference type="RefSeq" id="WP_123695714.1">
    <property type="nucleotide sequence ID" value="NZ_AP019700.1"/>
</dbReference>
<reference evidence="8 9" key="1">
    <citation type="submission" date="2018-11" db="EMBL/GenBank/DDBJ databases">
        <title>Genomic Encyclopedia of Type Strains, Phase IV (KMG-IV): sequencing the most valuable type-strain genomes for metagenomic binning, comparative biology and taxonomic classification.</title>
        <authorList>
            <person name="Goeker M."/>
        </authorList>
    </citation>
    <scope>NUCLEOTIDE SEQUENCE [LARGE SCALE GENOMIC DNA]</scope>
    <source>
        <strain evidence="8 9">DSM 5900</strain>
    </source>
</reference>
<dbReference type="GO" id="GO:0050660">
    <property type="term" value="F:flavin adenine dinucleotide binding"/>
    <property type="evidence" value="ECO:0007669"/>
    <property type="project" value="TreeGrafter"/>
</dbReference>